<keyword evidence="4" id="KW-1185">Reference proteome</keyword>
<dbReference type="Proteomes" id="UP000199370">
    <property type="component" value="Unassembled WGS sequence"/>
</dbReference>
<dbReference type="Gene3D" id="3.40.50.1820">
    <property type="entry name" value="alpha/beta hydrolase"/>
    <property type="match status" value="1"/>
</dbReference>
<feature type="domain" description="AB hydrolase-1" evidence="2">
    <location>
        <begin position="25"/>
        <end position="246"/>
    </location>
</feature>
<dbReference type="PANTHER" id="PTHR43798">
    <property type="entry name" value="MONOACYLGLYCEROL LIPASE"/>
    <property type="match status" value="1"/>
</dbReference>
<dbReference type="Pfam" id="PF12697">
    <property type="entry name" value="Abhydrolase_6"/>
    <property type="match status" value="1"/>
</dbReference>
<dbReference type="InterPro" id="IPR050266">
    <property type="entry name" value="AB_hydrolase_sf"/>
</dbReference>
<sequence length="257" mass="27932">MQQVTHHGRTTTYESFDRGGSGETVLFVHGSGGSRRLWKSQARLADEFPVAAVDLSGHGGASDTDASAGFESLSAYADDVLAVAEEVDASVLVGNSLGGAVALHVLLERDTEFDGVVLAGTGAKLGVLEDLRNWLADDFERAIEFLHANDRLFHDPDPRLVELSTESMRACGRAVTERDFLTCHQFDVRGELDGLDVPTLCIVGEHDQLTPPHYHDYLAEVMDGRVAVVEDAAHLTMLEQPEAFNSALDRFVARVQE</sequence>
<dbReference type="OrthoDB" id="312142at2157"/>
<dbReference type="PANTHER" id="PTHR43798:SF31">
    <property type="entry name" value="AB HYDROLASE SUPERFAMILY PROTEIN YCLE"/>
    <property type="match status" value="1"/>
</dbReference>
<name>A0A1G9VY47_9EURY</name>
<proteinExistence type="predicted"/>
<dbReference type="STRING" id="996166.SAMN05192554_10764"/>
<evidence type="ECO:0000256" key="1">
    <source>
        <dbReference type="ARBA" id="ARBA00022801"/>
    </source>
</evidence>
<dbReference type="SUPFAM" id="SSF53474">
    <property type="entry name" value="alpha/beta-Hydrolases"/>
    <property type="match status" value="1"/>
</dbReference>
<evidence type="ECO:0000259" key="2">
    <source>
        <dbReference type="Pfam" id="PF12697"/>
    </source>
</evidence>
<dbReference type="PRINTS" id="PR00111">
    <property type="entry name" value="ABHYDROLASE"/>
</dbReference>
<dbReference type="AlphaFoldDB" id="A0A1G9VY47"/>
<organism evidence="3 4">
    <name type="scientific">Haloarchaeobius iranensis</name>
    <dbReference type="NCBI Taxonomy" id="996166"/>
    <lineage>
        <taxon>Archaea</taxon>
        <taxon>Methanobacteriati</taxon>
        <taxon>Methanobacteriota</taxon>
        <taxon>Stenosarchaea group</taxon>
        <taxon>Halobacteria</taxon>
        <taxon>Halobacteriales</taxon>
        <taxon>Halorubellaceae</taxon>
        <taxon>Haloarchaeobius</taxon>
    </lineage>
</organism>
<evidence type="ECO:0000313" key="3">
    <source>
        <dbReference type="EMBL" id="SDM77222.1"/>
    </source>
</evidence>
<dbReference type="GO" id="GO:0016020">
    <property type="term" value="C:membrane"/>
    <property type="evidence" value="ECO:0007669"/>
    <property type="project" value="TreeGrafter"/>
</dbReference>
<accession>A0A1G9VY47</accession>
<gene>
    <name evidence="3" type="ORF">SAMN05192554_10764</name>
</gene>
<dbReference type="GO" id="GO:0016787">
    <property type="term" value="F:hydrolase activity"/>
    <property type="evidence" value="ECO:0007669"/>
    <property type="project" value="UniProtKB-KW"/>
</dbReference>
<dbReference type="EMBL" id="FNIA01000007">
    <property type="protein sequence ID" value="SDM77222.1"/>
    <property type="molecule type" value="Genomic_DNA"/>
</dbReference>
<keyword evidence="1" id="KW-0378">Hydrolase</keyword>
<dbReference type="InterPro" id="IPR000073">
    <property type="entry name" value="AB_hydrolase_1"/>
</dbReference>
<reference evidence="3 4" key="1">
    <citation type="submission" date="2016-10" db="EMBL/GenBank/DDBJ databases">
        <authorList>
            <person name="de Groot N.N."/>
        </authorList>
    </citation>
    <scope>NUCLEOTIDE SEQUENCE [LARGE SCALE GENOMIC DNA]</scope>
    <source>
        <strain evidence="4">EB21,IBRC-M 10013,KCTC 4048</strain>
    </source>
</reference>
<dbReference type="RefSeq" id="WP_089732544.1">
    <property type="nucleotide sequence ID" value="NZ_FNIA01000007.1"/>
</dbReference>
<evidence type="ECO:0000313" key="4">
    <source>
        <dbReference type="Proteomes" id="UP000199370"/>
    </source>
</evidence>
<protein>
    <submittedName>
        <fullName evidence="3">Pimeloyl-ACP methyl ester carboxylesterase</fullName>
    </submittedName>
</protein>
<dbReference type="InterPro" id="IPR029058">
    <property type="entry name" value="AB_hydrolase_fold"/>
</dbReference>